<evidence type="ECO:0000256" key="1">
    <source>
        <dbReference type="ARBA" id="ARBA00022723"/>
    </source>
</evidence>
<evidence type="ECO:0000256" key="7">
    <source>
        <dbReference type="SAM" id="SignalP"/>
    </source>
</evidence>
<keyword evidence="1" id="KW-0479">Metal-binding</keyword>
<evidence type="ECO:0000313" key="9">
    <source>
        <dbReference type="EMBL" id="VFU35757.1"/>
    </source>
</evidence>
<evidence type="ECO:0000256" key="2">
    <source>
        <dbReference type="ARBA" id="ARBA00022771"/>
    </source>
</evidence>
<feature type="compositionally biased region" description="Low complexity" evidence="6">
    <location>
        <begin position="176"/>
        <end position="192"/>
    </location>
</feature>
<feature type="coiled-coil region" evidence="5">
    <location>
        <begin position="606"/>
        <end position="633"/>
    </location>
</feature>
<dbReference type="CDD" id="cd04660">
    <property type="entry name" value="nsLTP_like"/>
    <property type="match status" value="1"/>
</dbReference>
<dbReference type="InterPro" id="IPR016140">
    <property type="entry name" value="Bifunc_inhib/LTP/seed_store"/>
</dbReference>
<dbReference type="GO" id="GO:0003676">
    <property type="term" value="F:nucleic acid binding"/>
    <property type="evidence" value="ECO:0007669"/>
    <property type="project" value="InterPro"/>
</dbReference>
<feature type="compositionally biased region" description="Polar residues" evidence="6">
    <location>
        <begin position="457"/>
        <end position="468"/>
    </location>
</feature>
<dbReference type="Pfam" id="PF14368">
    <property type="entry name" value="LTP_2"/>
    <property type="match status" value="1"/>
</dbReference>
<evidence type="ECO:0000256" key="5">
    <source>
        <dbReference type="SAM" id="Coils"/>
    </source>
</evidence>
<feature type="chain" id="PRO_5026818577" description="GRF-type domain-containing protein" evidence="7">
    <location>
        <begin position="27"/>
        <end position="721"/>
    </location>
</feature>
<dbReference type="SUPFAM" id="SSF47699">
    <property type="entry name" value="Bifunctional inhibitor/lipid-transfer protein/seed storage 2S albumin"/>
    <property type="match status" value="1"/>
</dbReference>
<evidence type="ECO:0000256" key="6">
    <source>
        <dbReference type="SAM" id="MobiDB-lite"/>
    </source>
</evidence>
<keyword evidence="2 4" id="KW-0863">Zinc-finger</keyword>
<dbReference type="GO" id="GO:0008270">
    <property type="term" value="F:zinc ion binding"/>
    <property type="evidence" value="ECO:0007669"/>
    <property type="project" value="UniProtKB-KW"/>
</dbReference>
<dbReference type="InterPro" id="IPR010666">
    <property type="entry name" value="Znf_GRF"/>
</dbReference>
<protein>
    <recommendedName>
        <fullName evidence="8">GRF-type domain-containing protein</fullName>
    </recommendedName>
</protein>
<reference evidence="9" key="1">
    <citation type="submission" date="2019-03" db="EMBL/GenBank/DDBJ databases">
        <authorList>
            <person name="Mank J."/>
            <person name="Almeida P."/>
        </authorList>
    </citation>
    <scope>NUCLEOTIDE SEQUENCE</scope>
    <source>
        <strain evidence="9">78183</strain>
    </source>
</reference>
<feature type="region of interest" description="Disordered" evidence="6">
    <location>
        <begin position="457"/>
        <end position="482"/>
    </location>
</feature>
<proteinExistence type="predicted"/>
<dbReference type="SMART" id="SM00499">
    <property type="entry name" value="AAI"/>
    <property type="match status" value="1"/>
</dbReference>
<evidence type="ECO:0000256" key="3">
    <source>
        <dbReference type="ARBA" id="ARBA00022833"/>
    </source>
</evidence>
<evidence type="ECO:0000256" key="4">
    <source>
        <dbReference type="PROSITE-ProRule" id="PRU01343"/>
    </source>
</evidence>
<dbReference type="InterPro" id="IPR036875">
    <property type="entry name" value="Znf_CCHC_sf"/>
</dbReference>
<dbReference type="PANTHER" id="PTHR33680">
    <property type="entry name" value="OS07G0190500 PROTEIN"/>
    <property type="match status" value="1"/>
</dbReference>
<gene>
    <name evidence="9" type="ORF">SVIM_LOCUS178257</name>
</gene>
<evidence type="ECO:0000259" key="8">
    <source>
        <dbReference type="PROSITE" id="PS51999"/>
    </source>
</evidence>
<feature type="signal peptide" evidence="7">
    <location>
        <begin position="1"/>
        <end position="26"/>
    </location>
</feature>
<dbReference type="EMBL" id="CAADRP010001112">
    <property type="protein sequence ID" value="VFU35757.1"/>
    <property type="molecule type" value="Genomic_DNA"/>
</dbReference>
<feature type="domain" description="GRF-type" evidence="8">
    <location>
        <begin position="273"/>
        <end position="316"/>
    </location>
</feature>
<accession>A0A6N2L528</accession>
<dbReference type="Gene3D" id="1.10.110.10">
    <property type="entry name" value="Plant lipid-transfer and hydrophobic proteins"/>
    <property type="match status" value="1"/>
</dbReference>
<feature type="region of interest" description="Disordered" evidence="6">
    <location>
        <begin position="173"/>
        <end position="200"/>
    </location>
</feature>
<dbReference type="SUPFAM" id="SSF57756">
    <property type="entry name" value="Retrovirus zinc finger-like domains"/>
    <property type="match status" value="1"/>
</dbReference>
<dbReference type="PANTHER" id="PTHR33680:SF11">
    <property type="match status" value="1"/>
</dbReference>
<dbReference type="PROSITE" id="PS51999">
    <property type="entry name" value="ZF_GRF"/>
    <property type="match status" value="1"/>
</dbReference>
<sequence>MEVLAKNLVVVALVMAFALVSKPIAARGQATLCGMTAEGFDFCKPSVQTGVNPLPPSQSCCSALEKANLGCLCFFKKNYPKVLSENKIDPNLAMQLPAKCNMPGASLISRAGLFNLLLSSVRVSSLISRAVSSLLPSAPLLLFSLVPSSPTSSLLFVVAGLLQMACESHEYNGGDPFSSTPSQPSLSTSPSPKKNPKENDQCFTCKRLGNWSTDCPYKTPPKSLASSPGSSSSPSVQGPYLPVVRCPCGTCKGGCGFFEWSDDIVARFKPPMCPCDAGTCSLNIVSSGPDSGRWYFACRITKGHGACNFFQWADSEGNNMKNVQGDESRGYPAPRSLFPGNQDLIVNNEPCKQDNQSSDIEFESAMAGIVENYANTSMASPIRKDEVLGRDLVMQNPESRDHDVGTALQVAPLISKPEIPCQEPELSLQISAARHTKSEGTSPFDPVTEDEGLTLVADSSSNDATGDKQQGPFLQSPGEDAEHPNCIFQVPSGTKTVAENSDASKLTLKTSGNCLLYILQSMDQTQHETMLKAAEVTFDNLRHLPIDYASFSKAVREYIDCKSKLAGISESMGGDISSDELLGHYNDNKTHFDNISQHHVEAVSACEASENRLQSLRGEVSRARHSLLLLEKQLCSCEAESLRCKSRVAEISNLKLESERSLDAACEKMEKASERDSVLAMIHSTVTIHVWDITTFDFTFSYTFSRVTLRLAFENTGSEAV</sequence>
<organism evidence="9">
    <name type="scientific">Salix viminalis</name>
    <name type="common">Common osier</name>
    <name type="synonym">Basket willow</name>
    <dbReference type="NCBI Taxonomy" id="40686"/>
    <lineage>
        <taxon>Eukaryota</taxon>
        <taxon>Viridiplantae</taxon>
        <taxon>Streptophyta</taxon>
        <taxon>Embryophyta</taxon>
        <taxon>Tracheophyta</taxon>
        <taxon>Spermatophyta</taxon>
        <taxon>Magnoliopsida</taxon>
        <taxon>eudicotyledons</taxon>
        <taxon>Gunneridae</taxon>
        <taxon>Pentapetalae</taxon>
        <taxon>rosids</taxon>
        <taxon>fabids</taxon>
        <taxon>Malpighiales</taxon>
        <taxon>Salicaceae</taxon>
        <taxon>Saliceae</taxon>
        <taxon>Salix</taxon>
    </lineage>
</organism>
<keyword evidence="7" id="KW-0732">Signal</keyword>
<dbReference type="InterPro" id="IPR036312">
    <property type="entry name" value="Bifun_inhib/LTP/seed_sf"/>
</dbReference>
<dbReference type="AlphaFoldDB" id="A0A6N2L528"/>
<dbReference type="Pfam" id="PF06839">
    <property type="entry name" value="Zn_ribbon_GRF"/>
    <property type="match status" value="1"/>
</dbReference>
<dbReference type="InterPro" id="IPR044741">
    <property type="entry name" value="NsLTP-like"/>
</dbReference>
<keyword evidence="5" id="KW-0175">Coiled coil</keyword>
<keyword evidence="3" id="KW-0862">Zinc</keyword>
<name>A0A6N2L528_SALVM</name>